<keyword evidence="2" id="KW-1003">Cell membrane</keyword>
<organism evidence="8 9">
    <name type="scientific">Dactylosporangium sucinum</name>
    <dbReference type="NCBI Taxonomy" id="1424081"/>
    <lineage>
        <taxon>Bacteria</taxon>
        <taxon>Bacillati</taxon>
        <taxon>Actinomycetota</taxon>
        <taxon>Actinomycetes</taxon>
        <taxon>Micromonosporales</taxon>
        <taxon>Micromonosporaceae</taxon>
        <taxon>Dactylosporangium</taxon>
    </lineage>
</organism>
<evidence type="ECO:0000259" key="7">
    <source>
        <dbReference type="Pfam" id="PF00482"/>
    </source>
</evidence>
<sequence length="203" mass="20654">MSPWLRWVAAILGGVLMGAALGGGRGGIAAGVVTAVVCWLLLRKAEPPRVRRARAAARADLPFAADLLAAALHAGAAPDRAAYAVGRALGAASVGGRLVTIGRALRGGTPPVDAWGQLGEIPGGGRLARAATRSAEHGTALAQTFEKQAADLRRDRSAFLEARVRKASVYAVLPVGVCFLPAFVLVGVVPVVAALLGEVFAAL</sequence>
<dbReference type="InterPro" id="IPR018076">
    <property type="entry name" value="T2SS_GspF_dom"/>
</dbReference>
<evidence type="ECO:0000256" key="2">
    <source>
        <dbReference type="ARBA" id="ARBA00022475"/>
    </source>
</evidence>
<dbReference type="PANTHER" id="PTHR35007:SF3">
    <property type="entry name" value="POSSIBLE CONSERVED ALANINE RICH MEMBRANE PROTEIN"/>
    <property type="match status" value="1"/>
</dbReference>
<keyword evidence="9" id="KW-1185">Reference proteome</keyword>
<dbReference type="PANTHER" id="PTHR35007">
    <property type="entry name" value="INTEGRAL MEMBRANE PROTEIN-RELATED"/>
    <property type="match status" value="1"/>
</dbReference>
<gene>
    <name evidence="8" type="ORF">GCM10007977_045800</name>
</gene>
<reference evidence="8" key="1">
    <citation type="journal article" date="2014" name="Int. J. Syst. Evol. Microbiol.">
        <title>Complete genome sequence of Corynebacterium casei LMG S-19264T (=DSM 44701T), isolated from a smear-ripened cheese.</title>
        <authorList>
            <consortium name="US DOE Joint Genome Institute (JGI-PGF)"/>
            <person name="Walter F."/>
            <person name="Albersmeier A."/>
            <person name="Kalinowski J."/>
            <person name="Ruckert C."/>
        </authorList>
    </citation>
    <scope>NUCLEOTIDE SEQUENCE</scope>
    <source>
        <strain evidence="8">JCM 19831</strain>
    </source>
</reference>
<evidence type="ECO:0000313" key="9">
    <source>
        <dbReference type="Proteomes" id="UP000642070"/>
    </source>
</evidence>
<evidence type="ECO:0000256" key="4">
    <source>
        <dbReference type="ARBA" id="ARBA00022989"/>
    </source>
</evidence>
<accession>A0A917TUQ1</accession>
<protein>
    <recommendedName>
        <fullName evidence="7">Type II secretion system protein GspF domain-containing protein</fullName>
    </recommendedName>
</protein>
<feature type="domain" description="Type II secretion system protein GspF" evidence="7">
    <location>
        <begin position="65"/>
        <end position="188"/>
    </location>
</feature>
<keyword evidence="5 6" id="KW-0472">Membrane</keyword>
<dbReference type="Pfam" id="PF00482">
    <property type="entry name" value="T2SSF"/>
    <property type="match status" value="1"/>
</dbReference>
<evidence type="ECO:0000256" key="5">
    <source>
        <dbReference type="ARBA" id="ARBA00023136"/>
    </source>
</evidence>
<proteinExistence type="predicted"/>
<dbReference type="AlphaFoldDB" id="A0A917TUQ1"/>
<evidence type="ECO:0000313" key="8">
    <source>
        <dbReference type="EMBL" id="GGM39210.1"/>
    </source>
</evidence>
<keyword evidence="4 6" id="KW-1133">Transmembrane helix</keyword>
<evidence type="ECO:0000256" key="3">
    <source>
        <dbReference type="ARBA" id="ARBA00022692"/>
    </source>
</evidence>
<evidence type="ECO:0000256" key="1">
    <source>
        <dbReference type="ARBA" id="ARBA00004651"/>
    </source>
</evidence>
<feature type="transmembrane region" description="Helical" evidence="6">
    <location>
        <begin position="169"/>
        <end position="196"/>
    </location>
</feature>
<name>A0A917TUQ1_9ACTN</name>
<keyword evidence="3 6" id="KW-0812">Transmembrane</keyword>
<dbReference type="GO" id="GO:0005886">
    <property type="term" value="C:plasma membrane"/>
    <property type="evidence" value="ECO:0007669"/>
    <property type="project" value="UniProtKB-SubCell"/>
</dbReference>
<dbReference type="Proteomes" id="UP000642070">
    <property type="component" value="Unassembled WGS sequence"/>
</dbReference>
<evidence type="ECO:0000256" key="6">
    <source>
        <dbReference type="SAM" id="Phobius"/>
    </source>
</evidence>
<feature type="transmembrane region" description="Helical" evidence="6">
    <location>
        <begin position="20"/>
        <end position="42"/>
    </location>
</feature>
<comment type="caution">
    <text evidence="8">The sequence shown here is derived from an EMBL/GenBank/DDBJ whole genome shotgun (WGS) entry which is preliminary data.</text>
</comment>
<comment type="subcellular location">
    <subcellularLocation>
        <location evidence="1">Cell membrane</location>
        <topology evidence="1">Multi-pass membrane protein</topology>
    </subcellularLocation>
</comment>
<dbReference type="EMBL" id="BMPI01000022">
    <property type="protein sequence ID" value="GGM39210.1"/>
    <property type="molecule type" value="Genomic_DNA"/>
</dbReference>
<reference evidence="8" key="2">
    <citation type="submission" date="2020-09" db="EMBL/GenBank/DDBJ databases">
        <authorList>
            <person name="Sun Q."/>
            <person name="Ohkuma M."/>
        </authorList>
    </citation>
    <scope>NUCLEOTIDE SEQUENCE</scope>
    <source>
        <strain evidence="8">JCM 19831</strain>
    </source>
</reference>
<dbReference type="RefSeq" id="WP_190251960.1">
    <property type="nucleotide sequence ID" value="NZ_BMPI01000022.1"/>
</dbReference>